<sequence>MKKILASALTLLLALGSILTPSVASAASMPKTEENQAEVIADFDYLQLDDSLIKDGFDVAKPTISVRSNQTDGGGGGKKGESGWMLANTLKYSKKAQKFTVSAIGITISSIIPWAKYRVPLQIAQLFYSMYGSEAYVTQLSYYKWRYNKNGTRYLYQEKVVYKFYGDKARKKHVKTVSHIYTR</sequence>
<feature type="chain" id="PRO_5016606223" evidence="1">
    <location>
        <begin position="27"/>
        <end position="183"/>
    </location>
</feature>
<protein>
    <submittedName>
        <fullName evidence="2">Uncharacterized protein</fullName>
    </submittedName>
</protein>
<gene>
    <name evidence="2" type="ORF">NCTC10815_00360</name>
</gene>
<dbReference type="RefSeq" id="WP_003756138.1">
    <property type="nucleotide sequence ID" value="NZ_CABKNG010000001.1"/>
</dbReference>
<keyword evidence="1" id="KW-0732">Signal</keyword>
<organism evidence="2 3">
    <name type="scientific">Listeria grayi</name>
    <name type="common">Listeria murrayi</name>
    <dbReference type="NCBI Taxonomy" id="1641"/>
    <lineage>
        <taxon>Bacteria</taxon>
        <taxon>Bacillati</taxon>
        <taxon>Bacillota</taxon>
        <taxon>Bacilli</taxon>
        <taxon>Bacillales</taxon>
        <taxon>Listeriaceae</taxon>
        <taxon>Listeria</taxon>
    </lineage>
</organism>
<dbReference type="Proteomes" id="UP000254879">
    <property type="component" value="Unassembled WGS sequence"/>
</dbReference>
<feature type="signal peptide" evidence="1">
    <location>
        <begin position="1"/>
        <end position="26"/>
    </location>
</feature>
<dbReference type="EMBL" id="UGPG01000001">
    <property type="protein sequence ID" value="STY43077.1"/>
    <property type="molecule type" value="Genomic_DNA"/>
</dbReference>
<reference evidence="2 3" key="1">
    <citation type="submission" date="2018-06" db="EMBL/GenBank/DDBJ databases">
        <authorList>
            <consortium name="Pathogen Informatics"/>
            <person name="Doyle S."/>
        </authorList>
    </citation>
    <scope>NUCLEOTIDE SEQUENCE [LARGE SCALE GENOMIC DNA]</scope>
    <source>
        <strain evidence="3">NCTC 10815</strain>
    </source>
</reference>
<evidence type="ECO:0000256" key="1">
    <source>
        <dbReference type="SAM" id="SignalP"/>
    </source>
</evidence>
<dbReference type="AlphaFoldDB" id="A0A378M9Q2"/>
<name>A0A378M9Q2_LISGR</name>
<evidence type="ECO:0000313" key="2">
    <source>
        <dbReference type="EMBL" id="STY43077.1"/>
    </source>
</evidence>
<proteinExistence type="predicted"/>
<evidence type="ECO:0000313" key="3">
    <source>
        <dbReference type="Proteomes" id="UP000254879"/>
    </source>
</evidence>
<accession>A0A378M9Q2</accession>